<dbReference type="SUPFAM" id="SSF52047">
    <property type="entry name" value="RNI-like"/>
    <property type="match status" value="1"/>
</dbReference>
<gene>
    <name evidence="1" type="ORF">LSAT_V11C600325900</name>
</gene>
<keyword evidence="2" id="KW-1185">Reference proteome</keyword>
<comment type="caution">
    <text evidence="1">The sequence shown here is derived from an EMBL/GenBank/DDBJ whole genome shotgun (WGS) entry which is preliminary data.</text>
</comment>
<organism evidence="1 2">
    <name type="scientific">Lactuca sativa</name>
    <name type="common">Garden lettuce</name>
    <dbReference type="NCBI Taxonomy" id="4236"/>
    <lineage>
        <taxon>Eukaryota</taxon>
        <taxon>Viridiplantae</taxon>
        <taxon>Streptophyta</taxon>
        <taxon>Embryophyta</taxon>
        <taxon>Tracheophyta</taxon>
        <taxon>Spermatophyta</taxon>
        <taxon>Magnoliopsida</taxon>
        <taxon>eudicotyledons</taxon>
        <taxon>Gunneridae</taxon>
        <taxon>Pentapetalae</taxon>
        <taxon>asterids</taxon>
        <taxon>campanulids</taxon>
        <taxon>Asterales</taxon>
        <taxon>Asteraceae</taxon>
        <taxon>Cichorioideae</taxon>
        <taxon>Cichorieae</taxon>
        <taxon>Lactucinae</taxon>
        <taxon>Lactuca</taxon>
    </lineage>
</organism>
<protein>
    <submittedName>
        <fullName evidence="1">Uncharacterized protein</fullName>
    </submittedName>
</protein>
<dbReference type="EMBL" id="NBSK02000006">
    <property type="protein sequence ID" value="KAJ0200999.1"/>
    <property type="molecule type" value="Genomic_DNA"/>
</dbReference>
<reference evidence="1 2" key="1">
    <citation type="journal article" date="2017" name="Nat. Commun.">
        <title>Genome assembly with in vitro proximity ligation data and whole-genome triplication in lettuce.</title>
        <authorList>
            <person name="Reyes-Chin-Wo S."/>
            <person name="Wang Z."/>
            <person name="Yang X."/>
            <person name="Kozik A."/>
            <person name="Arikit S."/>
            <person name="Song C."/>
            <person name="Xia L."/>
            <person name="Froenicke L."/>
            <person name="Lavelle D.O."/>
            <person name="Truco M.J."/>
            <person name="Xia R."/>
            <person name="Zhu S."/>
            <person name="Xu C."/>
            <person name="Xu H."/>
            <person name="Xu X."/>
            <person name="Cox K."/>
            <person name="Korf I."/>
            <person name="Meyers B.C."/>
            <person name="Michelmore R.W."/>
        </authorList>
    </citation>
    <scope>NUCLEOTIDE SEQUENCE [LARGE SCALE GENOMIC DNA]</scope>
    <source>
        <strain evidence="2">cv. Salinas</strain>
        <tissue evidence="1">Seedlings</tissue>
    </source>
</reference>
<proteinExistence type="predicted"/>
<name>A0A9R1V8Y1_LACSA</name>
<evidence type="ECO:0000313" key="2">
    <source>
        <dbReference type="Proteomes" id="UP000235145"/>
    </source>
</evidence>
<dbReference type="Gene3D" id="3.80.10.10">
    <property type="entry name" value="Ribonuclease Inhibitor"/>
    <property type="match status" value="1"/>
</dbReference>
<dbReference type="InterPro" id="IPR032675">
    <property type="entry name" value="LRR_dom_sf"/>
</dbReference>
<dbReference type="Proteomes" id="UP000235145">
    <property type="component" value="Unassembled WGS sequence"/>
</dbReference>
<accession>A0A9R1V8Y1</accession>
<dbReference type="AlphaFoldDB" id="A0A9R1V8Y1"/>
<evidence type="ECO:0000313" key="1">
    <source>
        <dbReference type="EMBL" id="KAJ0200999.1"/>
    </source>
</evidence>
<sequence length="132" mass="13918">MAGLAKNCKGLKKFSCGSCMFGAKGINALLDSCSYLEELSVKRLRGINDGGAAEPIGPGAAASSLKSDWDRLLETIATVDSCLVEVHLERLQVTDVRLSSLSNCSKLKILHIVKTLECTITGVVARGGTHAL</sequence>